<dbReference type="EMBL" id="CAJOBI010176265">
    <property type="protein sequence ID" value="CAF4908904.1"/>
    <property type="molecule type" value="Genomic_DNA"/>
</dbReference>
<organism evidence="2 3">
    <name type="scientific">Rotaria magnacalcarata</name>
    <dbReference type="NCBI Taxonomy" id="392030"/>
    <lineage>
        <taxon>Eukaryota</taxon>
        <taxon>Metazoa</taxon>
        <taxon>Spiralia</taxon>
        <taxon>Gnathifera</taxon>
        <taxon>Rotifera</taxon>
        <taxon>Eurotatoria</taxon>
        <taxon>Bdelloidea</taxon>
        <taxon>Philodinida</taxon>
        <taxon>Philodinidae</taxon>
        <taxon>Rotaria</taxon>
    </lineage>
</organism>
<feature type="non-terminal residue" evidence="2">
    <location>
        <position position="19"/>
    </location>
</feature>
<accession>A0A8S3CEC9</accession>
<evidence type="ECO:0000313" key="3">
    <source>
        <dbReference type="Proteomes" id="UP000676336"/>
    </source>
</evidence>
<evidence type="ECO:0000313" key="2">
    <source>
        <dbReference type="EMBL" id="CAF4908904.1"/>
    </source>
</evidence>
<reference evidence="2" key="1">
    <citation type="submission" date="2021-02" db="EMBL/GenBank/DDBJ databases">
        <authorList>
            <person name="Nowell W R."/>
        </authorList>
    </citation>
    <scope>NUCLEOTIDE SEQUENCE</scope>
</reference>
<comment type="caution">
    <text evidence="2">The sequence shown here is derived from an EMBL/GenBank/DDBJ whole genome shotgun (WGS) entry which is preliminary data.</text>
</comment>
<evidence type="ECO:0000313" key="1">
    <source>
        <dbReference type="EMBL" id="CAF4869880.1"/>
    </source>
</evidence>
<dbReference type="AlphaFoldDB" id="A0A8S3CEC9"/>
<sequence length="19" mass="1971">MSNKSNIDSEQSTSSSPTA</sequence>
<name>A0A8S3CEC9_9BILA</name>
<proteinExistence type="predicted"/>
<dbReference type="EMBL" id="CAJOBI010165999">
    <property type="protein sequence ID" value="CAF4869880.1"/>
    <property type="molecule type" value="Genomic_DNA"/>
</dbReference>
<protein>
    <submittedName>
        <fullName evidence="2">Uncharacterized protein</fullName>
    </submittedName>
</protein>
<gene>
    <name evidence="1" type="ORF">SMN809_LOCUS50283</name>
    <name evidence="2" type="ORF">SMN809_LOCUS52129</name>
</gene>
<dbReference type="Proteomes" id="UP000676336">
    <property type="component" value="Unassembled WGS sequence"/>
</dbReference>